<dbReference type="OrthoDB" id="5876675at2759"/>
<dbReference type="InterPro" id="IPR002486">
    <property type="entry name" value="Col_cuticle_N"/>
</dbReference>
<organism evidence="7">
    <name type="scientific">Caenorhabditis brenneri</name>
    <name type="common">Nematode worm</name>
    <dbReference type="NCBI Taxonomy" id="135651"/>
    <lineage>
        <taxon>Eukaryota</taxon>
        <taxon>Metazoa</taxon>
        <taxon>Ecdysozoa</taxon>
        <taxon>Nematoda</taxon>
        <taxon>Chromadorea</taxon>
        <taxon>Rhabditida</taxon>
        <taxon>Rhabditina</taxon>
        <taxon>Rhabditomorpha</taxon>
        <taxon>Rhabditoidea</taxon>
        <taxon>Rhabditidae</taxon>
        <taxon>Peloderinae</taxon>
        <taxon>Caenorhabditis</taxon>
    </lineage>
</organism>
<dbReference type="Pfam" id="PF01391">
    <property type="entry name" value="Collagen"/>
    <property type="match status" value="1"/>
</dbReference>
<feature type="compositionally biased region" description="Pro residues" evidence="4">
    <location>
        <begin position="174"/>
        <end position="191"/>
    </location>
</feature>
<keyword evidence="3" id="KW-1015">Disulfide bond</keyword>
<dbReference type="AlphaFoldDB" id="G0PE45"/>
<feature type="region of interest" description="Disordered" evidence="4">
    <location>
        <begin position="155"/>
        <end position="260"/>
    </location>
</feature>
<evidence type="ECO:0000259" key="5">
    <source>
        <dbReference type="SMART" id="SM01088"/>
    </source>
</evidence>
<dbReference type="eggNOG" id="KOG3544">
    <property type="taxonomic scope" value="Eukaryota"/>
</dbReference>
<dbReference type="InParanoid" id="G0PE45"/>
<dbReference type="InterPro" id="IPR008160">
    <property type="entry name" value="Collagen"/>
</dbReference>
<dbReference type="STRING" id="135651.G0PE45"/>
<dbReference type="PANTHER" id="PTHR24637">
    <property type="entry name" value="COLLAGEN"/>
    <property type="match status" value="1"/>
</dbReference>
<dbReference type="FunCoup" id="G0PE45">
    <property type="interactions" value="1898"/>
</dbReference>
<accession>G0PE45</accession>
<comment type="subunit">
    <text evidence="1">Collagen polypeptide chains are complexed within the cuticle by disulfide bonds and other types of covalent cross-links.</text>
</comment>
<evidence type="ECO:0000256" key="1">
    <source>
        <dbReference type="ARBA" id="ARBA00011518"/>
    </source>
</evidence>
<reference evidence="7" key="1">
    <citation type="submission" date="2011-07" db="EMBL/GenBank/DDBJ databases">
        <authorList>
            <consortium name="Caenorhabditis brenneri Sequencing and Analysis Consortium"/>
            <person name="Wilson R.K."/>
        </authorList>
    </citation>
    <scope>NUCLEOTIDE SEQUENCE [LARGE SCALE GENOMIC DNA]</scope>
    <source>
        <strain evidence="7">PB2801</strain>
    </source>
</reference>
<name>G0PE45_CAEBE</name>
<dbReference type="EMBL" id="GL380304">
    <property type="protein sequence ID" value="EGT52663.1"/>
    <property type="molecule type" value="Genomic_DNA"/>
</dbReference>
<dbReference type="HOGENOM" id="CLU_001074_4_3_1"/>
<evidence type="ECO:0000256" key="4">
    <source>
        <dbReference type="SAM" id="MobiDB-lite"/>
    </source>
</evidence>
<dbReference type="Pfam" id="PF01484">
    <property type="entry name" value="Col_cuticle_N"/>
    <property type="match status" value="1"/>
</dbReference>
<feature type="domain" description="Nematode cuticle collagen N-terminal" evidence="5">
    <location>
        <begin position="3"/>
        <end position="55"/>
    </location>
</feature>
<dbReference type="OMA" id="PRAENCP"/>
<evidence type="ECO:0000256" key="2">
    <source>
        <dbReference type="ARBA" id="ARBA00022737"/>
    </source>
</evidence>
<dbReference type="Proteomes" id="UP000008068">
    <property type="component" value="Unassembled WGS sequence"/>
</dbReference>
<evidence type="ECO:0000313" key="7">
    <source>
        <dbReference type="Proteomes" id="UP000008068"/>
    </source>
</evidence>
<protein>
    <recommendedName>
        <fullName evidence="5">Nematode cuticle collagen N-terminal domain-containing protein</fullName>
    </recommendedName>
</protein>
<evidence type="ECO:0000256" key="3">
    <source>
        <dbReference type="ARBA" id="ARBA00023157"/>
    </source>
</evidence>
<gene>
    <name evidence="6" type="ORF">CAEBREN_09928</name>
</gene>
<keyword evidence="2" id="KW-0677">Repeat</keyword>
<sequence>MIRLATVVIVLSAASIFSALCISVSILVGINEFHTEIQHDLNGFKGYFEDAWKTMQVSEGIPMRILSRREVFKQEEEQTYDTIRDRKQAGYEFDGGASVGGQSQGCNCSPPASNCPPGPPGSPGSPGEPGAPGTPGTDGIPGMDAMRQMAMEATNGRWKDGPPGDIGQKAMALPGPPGPPGPTGPPGPMGPPGEKSQGAPGQDGPPGPPGADGKPGEDGAAGVLGDDGQPGDDAQYCPCPPRTPIGGGAEENGGYSFFKS</sequence>
<dbReference type="GO" id="GO:0042302">
    <property type="term" value="F:structural constituent of cuticle"/>
    <property type="evidence" value="ECO:0007669"/>
    <property type="project" value="InterPro"/>
</dbReference>
<evidence type="ECO:0000313" key="6">
    <source>
        <dbReference type="EMBL" id="EGT52663.1"/>
    </source>
</evidence>
<feature type="region of interest" description="Disordered" evidence="4">
    <location>
        <begin position="92"/>
        <end position="143"/>
    </location>
</feature>
<feature type="compositionally biased region" description="Pro residues" evidence="4">
    <location>
        <begin position="113"/>
        <end position="123"/>
    </location>
</feature>
<keyword evidence="7" id="KW-1185">Reference proteome</keyword>
<dbReference type="PANTHER" id="PTHR24637:SF321">
    <property type="entry name" value="NEMATODE CUTICLE COLLAGEN N-TERMINAL DOMAIN-CONTAINING PROTEIN"/>
    <property type="match status" value="1"/>
</dbReference>
<dbReference type="SMART" id="SM01088">
    <property type="entry name" value="Col_cuticle_N"/>
    <property type="match status" value="1"/>
</dbReference>
<proteinExistence type="predicted"/>